<gene>
    <name evidence="1" type="ORF">KsCSTR_24430</name>
</gene>
<reference evidence="1 2" key="1">
    <citation type="submission" date="2020-02" db="EMBL/GenBank/DDBJ databases">
        <title>Newly sequenced genome of strain CSTR1 showed variability in Candidatus Kuenenia stuttgartiensis genomes.</title>
        <authorList>
            <person name="Ding C."/>
            <person name="Adrian L."/>
        </authorList>
    </citation>
    <scope>NUCLEOTIDE SEQUENCE [LARGE SCALE GENOMIC DNA]</scope>
    <source>
        <strain evidence="1 2">CSTR1</strain>
    </source>
</reference>
<accession>A0A6G7GQW0</accession>
<evidence type="ECO:0000313" key="1">
    <source>
        <dbReference type="EMBL" id="QII11821.1"/>
    </source>
</evidence>
<protein>
    <submittedName>
        <fullName evidence="1">Uncharacterized protein</fullName>
    </submittedName>
</protein>
<dbReference type="Proteomes" id="UP000501926">
    <property type="component" value="Chromosome"/>
</dbReference>
<organism evidence="1 2">
    <name type="scientific">Kuenenia stuttgartiensis</name>
    <dbReference type="NCBI Taxonomy" id="174633"/>
    <lineage>
        <taxon>Bacteria</taxon>
        <taxon>Pseudomonadati</taxon>
        <taxon>Planctomycetota</taxon>
        <taxon>Candidatus Brocadiia</taxon>
        <taxon>Candidatus Brocadiales</taxon>
        <taxon>Candidatus Brocadiaceae</taxon>
        <taxon>Candidatus Kuenenia</taxon>
    </lineage>
</organism>
<dbReference type="EMBL" id="CP049055">
    <property type="protein sequence ID" value="QII11821.1"/>
    <property type="molecule type" value="Genomic_DNA"/>
</dbReference>
<evidence type="ECO:0000313" key="2">
    <source>
        <dbReference type="Proteomes" id="UP000501926"/>
    </source>
</evidence>
<dbReference type="AlphaFoldDB" id="A0A6G7GQW0"/>
<name>A0A6G7GQW0_KUEST</name>
<proteinExistence type="predicted"/>
<sequence length="42" mass="4742">MCYIVIIILHTVKLCYAHGRTSLQEGIEGWVKMNAVGFVVTF</sequence>